<accession>A0A3M8P9H3</accession>
<keyword evidence="4" id="KW-1185">Reference proteome</keyword>
<keyword evidence="1" id="KW-0479">Metal-binding</keyword>
<dbReference type="Pfam" id="PF01546">
    <property type="entry name" value="Peptidase_M20"/>
    <property type="match status" value="1"/>
</dbReference>
<dbReference type="Proteomes" id="UP000275473">
    <property type="component" value="Unassembled WGS sequence"/>
</dbReference>
<dbReference type="RefSeq" id="WP_123164771.1">
    <property type="nucleotide sequence ID" value="NZ_RIAX01000003.1"/>
</dbReference>
<sequence>MTEKIVNENLQNQLISWRRDLHKHAESAFLEMRTASLVASYLESLGYGLQVAGEVMKADERMGVPSKEVLDAHYKWAEENGADVDWLPKFEGGMTGVVATLKTGKPGPVVAYRFDMDALDIQEDMSDGHIPFEKGFTSLNDFKMHACGHDGHTSIGLGLAKMVMEQKEKLAGTIKLIFQPAEEGTRGAKSMVEAGVVDDVDVFIAMHLGVGVPSREFVAGNSGFLATTKMDVVFKGVASHAGGKPEEGRNALMAASSAVLGLYGIPRHSGGASRVNVGVLNAGTGRNIIPSKASMKIETRGETSEVNDYIRSQALFVLKGAASMYGAEVEVDIVGEAKSSMPSAELVDQLAETAKTSPHFDTVTAWLPDAAGSEDATYFMEKVKANGGLATYCIVGSDLAAGHHNERFDFDEASLEAAVDVLYRSVEKLSNA</sequence>
<feature type="binding site" evidence="1">
    <location>
        <position position="207"/>
    </location>
    <ligand>
        <name>Mn(2+)</name>
        <dbReference type="ChEBI" id="CHEBI:29035"/>
        <label>2</label>
    </ligand>
</feature>
<dbReference type="Pfam" id="PF07687">
    <property type="entry name" value="M20_dimer"/>
    <property type="match status" value="1"/>
</dbReference>
<dbReference type="PIRSF" id="PIRSF005962">
    <property type="entry name" value="Pept_M20D_amidohydro"/>
    <property type="match status" value="1"/>
</dbReference>
<dbReference type="AlphaFoldDB" id="A0A3M8P9H3"/>
<dbReference type="GO" id="GO:0016805">
    <property type="term" value="F:dipeptidase activity"/>
    <property type="evidence" value="ECO:0007669"/>
    <property type="project" value="TreeGrafter"/>
</dbReference>
<dbReference type="InterPro" id="IPR017439">
    <property type="entry name" value="Amidohydrolase"/>
</dbReference>
<feature type="binding site" evidence="1">
    <location>
        <position position="404"/>
    </location>
    <ligand>
        <name>Mn(2+)</name>
        <dbReference type="ChEBI" id="CHEBI:29035"/>
        <label>2</label>
    </ligand>
</feature>
<dbReference type="Gene3D" id="3.40.630.10">
    <property type="entry name" value="Zn peptidases"/>
    <property type="match status" value="2"/>
</dbReference>
<dbReference type="EMBL" id="RIAX01000003">
    <property type="protein sequence ID" value="RNF40262.1"/>
    <property type="molecule type" value="Genomic_DNA"/>
</dbReference>
<comment type="caution">
    <text evidence="3">The sequence shown here is derived from an EMBL/GenBank/DDBJ whole genome shotgun (WGS) entry which is preliminary data.</text>
</comment>
<feature type="binding site" evidence="1">
    <location>
        <position position="183"/>
    </location>
    <ligand>
        <name>Mn(2+)</name>
        <dbReference type="ChEBI" id="CHEBI:29035"/>
        <label>2</label>
    </ligand>
</feature>
<feature type="binding site" evidence="1">
    <location>
        <position position="149"/>
    </location>
    <ligand>
        <name>Mn(2+)</name>
        <dbReference type="ChEBI" id="CHEBI:29035"/>
        <label>2</label>
    </ligand>
</feature>
<dbReference type="GO" id="GO:0046657">
    <property type="term" value="P:folic acid catabolic process"/>
    <property type="evidence" value="ECO:0007669"/>
    <property type="project" value="TreeGrafter"/>
</dbReference>
<dbReference type="PANTHER" id="PTHR30575:SF3">
    <property type="entry name" value="PEPTIDASE M20 DIMERISATION DOMAIN-CONTAINING PROTEIN"/>
    <property type="match status" value="1"/>
</dbReference>
<dbReference type="NCBIfam" id="TIGR01891">
    <property type="entry name" value="amidohydrolases"/>
    <property type="match status" value="1"/>
</dbReference>
<reference evidence="3 4" key="1">
    <citation type="journal article" date="2018" name="Int. J. Syst. Evol. Microbiol.">
        <title>Planococcus salinus sp. nov., a moderately halophilic bacterium isolated from a saline-alkali soil.</title>
        <authorList>
            <person name="Gan L."/>
        </authorList>
    </citation>
    <scope>NUCLEOTIDE SEQUENCE [LARGE SCALE GENOMIC DNA]</scope>
    <source>
        <strain evidence="3 4">LCB217</strain>
    </source>
</reference>
<evidence type="ECO:0000259" key="2">
    <source>
        <dbReference type="Pfam" id="PF07687"/>
    </source>
</evidence>
<dbReference type="OrthoDB" id="2416606at2"/>
<protein>
    <submittedName>
        <fullName evidence="3">Amidohydrolase</fullName>
    </submittedName>
</protein>
<comment type="cofactor">
    <cofactor evidence="1">
        <name>Mn(2+)</name>
        <dbReference type="ChEBI" id="CHEBI:29035"/>
    </cofactor>
    <text evidence="1">The Mn(2+) ion enhances activity.</text>
</comment>
<evidence type="ECO:0000256" key="1">
    <source>
        <dbReference type="PIRSR" id="PIRSR005962-1"/>
    </source>
</evidence>
<dbReference type="GO" id="GO:0005737">
    <property type="term" value="C:cytoplasm"/>
    <property type="evidence" value="ECO:0007669"/>
    <property type="project" value="TreeGrafter"/>
</dbReference>
<feature type="binding site" evidence="1">
    <location>
        <position position="147"/>
    </location>
    <ligand>
        <name>Mn(2+)</name>
        <dbReference type="ChEBI" id="CHEBI:29035"/>
        <label>2</label>
    </ligand>
</feature>
<dbReference type="InterPro" id="IPR036264">
    <property type="entry name" value="Bact_exopeptidase_dim_dom"/>
</dbReference>
<dbReference type="PANTHER" id="PTHR30575">
    <property type="entry name" value="PEPTIDASE M20"/>
    <property type="match status" value="1"/>
</dbReference>
<dbReference type="SUPFAM" id="SSF55031">
    <property type="entry name" value="Bacterial exopeptidase dimerisation domain"/>
    <property type="match status" value="1"/>
</dbReference>
<dbReference type="GO" id="GO:0071713">
    <property type="term" value="F:para-aminobenzoyl-glutamate hydrolase activity"/>
    <property type="evidence" value="ECO:0007669"/>
    <property type="project" value="TreeGrafter"/>
</dbReference>
<dbReference type="SUPFAM" id="SSF53187">
    <property type="entry name" value="Zn-dependent exopeptidases"/>
    <property type="match status" value="1"/>
</dbReference>
<evidence type="ECO:0000313" key="3">
    <source>
        <dbReference type="EMBL" id="RNF40262.1"/>
    </source>
</evidence>
<name>A0A3M8P9H3_9BACL</name>
<dbReference type="InterPro" id="IPR002933">
    <property type="entry name" value="Peptidase_M20"/>
</dbReference>
<organism evidence="3 4">
    <name type="scientific">Planococcus salinus</name>
    <dbReference type="NCBI Taxonomy" id="1848460"/>
    <lineage>
        <taxon>Bacteria</taxon>
        <taxon>Bacillati</taxon>
        <taxon>Bacillota</taxon>
        <taxon>Bacilli</taxon>
        <taxon>Bacillales</taxon>
        <taxon>Caryophanaceae</taxon>
        <taxon>Planococcus</taxon>
    </lineage>
</organism>
<keyword evidence="1" id="KW-0464">Manganese</keyword>
<keyword evidence="3" id="KW-0378">Hydrolase</keyword>
<proteinExistence type="predicted"/>
<dbReference type="InterPro" id="IPR052030">
    <property type="entry name" value="Peptidase_M20/M20A_hydrolases"/>
</dbReference>
<feature type="domain" description="Peptidase M20 dimerisation" evidence="2">
    <location>
        <begin position="230"/>
        <end position="312"/>
    </location>
</feature>
<evidence type="ECO:0000313" key="4">
    <source>
        <dbReference type="Proteomes" id="UP000275473"/>
    </source>
</evidence>
<dbReference type="GO" id="GO:0046872">
    <property type="term" value="F:metal ion binding"/>
    <property type="evidence" value="ECO:0007669"/>
    <property type="project" value="UniProtKB-KW"/>
</dbReference>
<gene>
    <name evidence="3" type="ORF">EEX84_06420</name>
</gene>
<dbReference type="InterPro" id="IPR011650">
    <property type="entry name" value="Peptidase_M20_dimer"/>
</dbReference>